<keyword evidence="6" id="KW-0029">Amino-acid transport</keyword>
<feature type="domain" description="ABC transmembrane type-1" evidence="10">
    <location>
        <begin position="93"/>
        <end position="272"/>
    </location>
</feature>
<evidence type="ECO:0000256" key="8">
    <source>
        <dbReference type="ARBA" id="ARBA00023136"/>
    </source>
</evidence>
<feature type="transmembrane region" description="Helical" evidence="9">
    <location>
        <begin position="96"/>
        <end position="120"/>
    </location>
</feature>
<accession>A0A1G8Q3A0</accession>
<feature type="transmembrane region" description="Helical" evidence="9">
    <location>
        <begin position="251"/>
        <end position="268"/>
    </location>
</feature>
<dbReference type="CDD" id="cd06261">
    <property type="entry name" value="TM_PBP2"/>
    <property type="match status" value="1"/>
</dbReference>
<keyword evidence="5 9" id="KW-0812">Transmembrane</keyword>
<feature type="transmembrane region" description="Helical" evidence="9">
    <location>
        <begin position="71"/>
        <end position="90"/>
    </location>
</feature>
<name>A0A1G8Q3A0_9BACI</name>
<evidence type="ECO:0000256" key="7">
    <source>
        <dbReference type="ARBA" id="ARBA00022989"/>
    </source>
</evidence>
<dbReference type="PANTHER" id="PTHR47737:SF1">
    <property type="entry name" value="GLYCINE BETAINE_PROLINE BETAINE TRANSPORT SYSTEM PERMEASE PROTEIN PROW"/>
    <property type="match status" value="1"/>
</dbReference>
<dbReference type="Pfam" id="PF00528">
    <property type="entry name" value="BPD_transp_1"/>
    <property type="match status" value="1"/>
</dbReference>
<feature type="transmembrane region" description="Helical" evidence="9">
    <location>
        <begin position="37"/>
        <end position="64"/>
    </location>
</feature>
<dbReference type="GO" id="GO:0015226">
    <property type="term" value="F:carnitine transmembrane transporter activity"/>
    <property type="evidence" value="ECO:0007669"/>
    <property type="project" value="TreeGrafter"/>
</dbReference>
<keyword evidence="7 9" id="KW-1133">Transmembrane helix</keyword>
<dbReference type="GO" id="GO:0015871">
    <property type="term" value="P:choline transport"/>
    <property type="evidence" value="ECO:0007669"/>
    <property type="project" value="TreeGrafter"/>
</dbReference>
<evidence type="ECO:0000259" key="10">
    <source>
        <dbReference type="PROSITE" id="PS50928"/>
    </source>
</evidence>
<dbReference type="Proteomes" id="UP000198853">
    <property type="component" value="Unassembled WGS sequence"/>
</dbReference>
<evidence type="ECO:0000256" key="5">
    <source>
        <dbReference type="ARBA" id="ARBA00022692"/>
    </source>
</evidence>
<dbReference type="GO" id="GO:0031460">
    <property type="term" value="P:glycine betaine transport"/>
    <property type="evidence" value="ECO:0007669"/>
    <property type="project" value="TreeGrafter"/>
</dbReference>
<comment type="subcellular location">
    <subcellularLocation>
        <location evidence="1 9">Cell membrane</location>
        <topology evidence="1 9">Multi-pass membrane protein</topology>
    </subcellularLocation>
</comment>
<evidence type="ECO:0000256" key="9">
    <source>
        <dbReference type="RuleBase" id="RU363032"/>
    </source>
</evidence>
<evidence type="ECO:0000256" key="6">
    <source>
        <dbReference type="ARBA" id="ARBA00022970"/>
    </source>
</evidence>
<dbReference type="PANTHER" id="PTHR47737">
    <property type="entry name" value="GLYCINE BETAINE/PROLINE BETAINE TRANSPORT SYSTEM PERMEASE PROTEIN PROW"/>
    <property type="match status" value="1"/>
</dbReference>
<gene>
    <name evidence="11" type="ORF">SAMN04488123_11080</name>
</gene>
<protein>
    <submittedName>
        <fullName evidence="11">Glycine betaine/proline transport system permease protein</fullName>
    </submittedName>
</protein>
<dbReference type="SUPFAM" id="SSF161098">
    <property type="entry name" value="MetI-like"/>
    <property type="match status" value="1"/>
</dbReference>
<keyword evidence="12" id="KW-1185">Reference proteome</keyword>
<dbReference type="RefSeq" id="WP_342705683.1">
    <property type="nucleotide sequence ID" value="NZ_FNEN01000010.1"/>
</dbReference>
<evidence type="ECO:0000313" key="12">
    <source>
        <dbReference type="Proteomes" id="UP000198853"/>
    </source>
</evidence>
<dbReference type="AlphaFoldDB" id="A0A1G8Q3A0"/>
<reference evidence="11 12" key="1">
    <citation type="submission" date="2016-10" db="EMBL/GenBank/DDBJ databases">
        <authorList>
            <person name="de Groot N.N."/>
        </authorList>
    </citation>
    <scope>NUCLEOTIDE SEQUENCE [LARGE SCALE GENOMIC DNA]</scope>
    <source>
        <strain evidence="11 12">DSM 21771</strain>
    </source>
</reference>
<proteinExistence type="inferred from homology"/>
<keyword evidence="4" id="KW-1003">Cell membrane</keyword>
<evidence type="ECO:0000256" key="4">
    <source>
        <dbReference type="ARBA" id="ARBA00022475"/>
    </source>
</evidence>
<dbReference type="GO" id="GO:0005275">
    <property type="term" value="F:amine transmembrane transporter activity"/>
    <property type="evidence" value="ECO:0007669"/>
    <property type="project" value="TreeGrafter"/>
</dbReference>
<sequence>MMNEFPDINLDLGQYINDFINWLTDNMGFVFDGLADAIIWSFQMLSSVLLWLPWWVIIAIIFLLSWRLMRFWTGVIFAVFIFMIGAFGYWELMMDTVSIILASVLISLIVGIPIGIFMAYKDGFEKFMRPILDAMQTMPTFVYLIPAMMLFGLGVVPGMFATIIYAIPPVIRLTNLAIRNVSKEMVEAADSFGSSTSQILFKVQLPQALPTIMTGINQTTMMALAMVVVASMVGAQGLGLEVLSALQQIDVATGFEAGISIVFLAIILDRLSQSVAEKYKYSD</sequence>
<dbReference type="GO" id="GO:0006865">
    <property type="term" value="P:amino acid transport"/>
    <property type="evidence" value="ECO:0007669"/>
    <property type="project" value="UniProtKB-KW"/>
</dbReference>
<dbReference type="InterPro" id="IPR000515">
    <property type="entry name" value="MetI-like"/>
</dbReference>
<keyword evidence="8 9" id="KW-0472">Membrane</keyword>
<dbReference type="PROSITE" id="PS50928">
    <property type="entry name" value="ABC_TM1"/>
    <property type="match status" value="1"/>
</dbReference>
<feature type="transmembrane region" description="Helical" evidence="9">
    <location>
        <begin position="141"/>
        <end position="167"/>
    </location>
</feature>
<comment type="similarity">
    <text evidence="2">Belongs to the binding-protein-dependent transport system permease family. CysTW subfamily.</text>
</comment>
<keyword evidence="3 9" id="KW-0813">Transport</keyword>
<dbReference type="InterPro" id="IPR035906">
    <property type="entry name" value="MetI-like_sf"/>
</dbReference>
<evidence type="ECO:0000256" key="2">
    <source>
        <dbReference type="ARBA" id="ARBA00007069"/>
    </source>
</evidence>
<organism evidence="11 12">
    <name type="scientific">Natribacillus halophilus</name>
    <dbReference type="NCBI Taxonomy" id="549003"/>
    <lineage>
        <taxon>Bacteria</taxon>
        <taxon>Bacillati</taxon>
        <taxon>Bacillota</taxon>
        <taxon>Bacilli</taxon>
        <taxon>Bacillales</taxon>
        <taxon>Bacillaceae</taxon>
        <taxon>Natribacillus</taxon>
    </lineage>
</organism>
<evidence type="ECO:0000256" key="1">
    <source>
        <dbReference type="ARBA" id="ARBA00004651"/>
    </source>
</evidence>
<dbReference type="EMBL" id="FNEN01000010">
    <property type="protein sequence ID" value="SDI99108.1"/>
    <property type="molecule type" value="Genomic_DNA"/>
</dbReference>
<dbReference type="FunFam" id="1.10.3720.10:FF:000001">
    <property type="entry name" value="Glycine betaine ABC transporter, permease"/>
    <property type="match status" value="1"/>
</dbReference>
<dbReference type="Gene3D" id="1.10.3720.10">
    <property type="entry name" value="MetI-like"/>
    <property type="match status" value="1"/>
</dbReference>
<evidence type="ECO:0000313" key="11">
    <source>
        <dbReference type="EMBL" id="SDI99108.1"/>
    </source>
</evidence>
<evidence type="ECO:0000256" key="3">
    <source>
        <dbReference type="ARBA" id="ARBA00022448"/>
    </source>
</evidence>
<feature type="transmembrane region" description="Helical" evidence="9">
    <location>
        <begin position="220"/>
        <end position="239"/>
    </location>
</feature>
<dbReference type="GO" id="GO:0043190">
    <property type="term" value="C:ATP-binding cassette (ABC) transporter complex"/>
    <property type="evidence" value="ECO:0007669"/>
    <property type="project" value="TreeGrafter"/>
</dbReference>